<feature type="region of interest" description="Disordered" evidence="1">
    <location>
        <begin position="23"/>
        <end position="47"/>
    </location>
</feature>
<dbReference type="AlphaFoldDB" id="A0A4P6XGD5"/>
<evidence type="ECO:0000256" key="2">
    <source>
        <dbReference type="SAM" id="SignalP"/>
    </source>
</evidence>
<proteinExistence type="predicted"/>
<evidence type="ECO:0000313" key="4">
    <source>
        <dbReference type="Proteomes" id="UP000292447"/>
    </source>
</evidence>
<reference evidence="4" key="1">
    <citation type="submission" date="2019-03" db="EMBL/GenBank/DDBJ databases">
        <title>Snf2 controls pulcherriminic acid biosynthesis and connects pigmentation and antifungal activity of the yeast Metschnikowia pulcherrima.</title>
        <authorList>
            <person name="Gore-Lloyd D."/>
            <person name="Sumann I."/>
            <person name="Brachmann A.O."/>
            <person name="Schneeberger K."/>
            <person name="Ortiz-Merino R.A."/>
            <person name="Moreno-Beltran M."/>
            <person name="Schlaefli M."/>
            <person name="Kirner P."/>
            <person name="Santos Kron A."/>
            <person name="Wolfe K.H."/>
            <person name="Piel J."/>
            <person name="Ahrens C.H."/>
            <person name="Henk D."/>
            <person name="Freimoser F.M."/>
        </authorList>
    </citation>
    <scope>NUCLEOTIDE SEQUENCE [LARGE SCALE GENOMIC DNA]</scope>
    <source>
        <strain evidence="4">APC 1.2</strain>
    </source>
</reference>
<accession>A0A4P6XGD5</accession>
<dbReference type="Proteomes" id="UP000292447">
    <property type="component" value="Chromosome I"/>
</dbReference>
<keyword evidence="4" id="KW-1185">Reference proteome</keyword>
<keyword evidence="2" id="KW-0732">Signal</keyword>
<feature type="chain" id="PRO_5020324918" evidence="2">
    <location>
        <begin position="19"/>
        <end position="240"/>
    </location>
</feature>
<organism evidence="3 4">
    <name type="scientific">Metschnikowia aff. pulcherrima</name>
    <dbReference type="NCBI Taxonomy" id="2163413"/>
    <lineage>
        <taxon>Eukaryota</taxon>
        <taxon>Fungi</taxon>
        <taxon>Dikarya</taxon>
        <taxon>Ascomycota</taxon>
        <taxon>Saccharomycotina</taxon>
        <taxon>Pichiomycetes</taxon>
        <taxon>Metschnikowiaceae</taxon>
        <taxon>Metschnikowia</taxon>
    </lineage>
</organism>
<protein>
    <submittedName>
        <fullName evidence="3">Uncharacterized protein</fullName>
    </submittedName>
</protein>
<evidence type="ECO:0000256" key="1">
    <source>
        <dbReference type="SAM" id="MobiDB-lite"/>
    </source>
</evidence>
<name>A0A4P6XGD5_9ASCO</name>
<sequence length="240" mass="27335">MILISILITSLLVSAVTQTSPHSHSTAKLEESASTFDLRGGSSTESAPLKLQDSVELSANSENKAKALGLQIEELYSRMKSFINDTAFDYLAFEAQAEDIKKKILLLSGLVETGPIQEELLRRLRYLRRMFQAMFDSLDNLKTFGSSEEIVTVWLFKIIELNVRLFALQNIDGNLDEKKKDILSTLLRYHHSVYYWSLQYENWPDLTPHKRLLFQSEAALARKTIEALQSQIPVPTHLMT</sequence>
<gene>
    <name evidence="3" type="ORF">METSCH_A01660</name>
</gene>
<evidence type="ECO:0000313" key="3">
    <source>
        <dbReference type="EMBL" id="QBM85545.1"/>
    </source>
</evidence>
<dbReference type="EMBL" id="CP034456">
    <property type="protein sequence ID" value="QBM85545.1"/>
    <property type="molecule type" value="Genomic_DNA"/>
</dbReference>
<feature type="signal peptide" evidence="2">
    <location>
        <begin position="1"/>
        <end position="18"/>
    </location>
</feature>